<dbReference type="PANTHER" id="PTHR31672">
    <property type="entry name" value="BNACNNG10540D PROTEIN"/>
    <property type="match status" value="1"/>
</dbReference>
<reference evidence="2" key="2">
    <citation type="submission" date="2023-04" db="EMBL/GenBank/DDBJ databases">
        <authorList>
            <person name="Bruccoleri R.E."/>
            <person name="Oakeley E.J."/>
            <person name="Faust A.-M."/>
            <person name="Dessus-Babus S."/>
            <person name="Altorfer M."/>
            <person name="Burckhardt D."/>
            <person name="Oertli M."/>
            <person name="Naumann U."/>
            <person name="Petersen F."/>
            <person name="Wong J."/>
        </authorList>
    </citation>
    <scope>NUCLEOTIDE SEQUENCE</scope>
    <source>
        <strain evidence="2">GSM-AAB239-AS_SAM_17_03QT</strain>
        <tissue evidence="2">Leaf</tissue>
    </source>
</reference>
<dbReference type="PANTHER" id="PTHR31672:SF13">
    <property type="entry name" value="F-BOX PROTEIN CPR30-LIKE"/>
    <property type="match status" value="1"/>
</dbReference>
<keyword evidence="3" id="KW-1185">Reference proteome</keyword>
<feature type="domain" description="F-box" evidence="1">
    <location>
        <begin position="192"/>
        <end position="238"/>
    </location>
</feature>
<name>A0AAX6H0A5_IRIPA</name>
<dbReference type="NCBIfam" id="TIGR01640">
    <property type="entry name" value="F_box_assoc_1"/>
    <property type="match status" value="1"/>
</dbReference>
<evidence type="ECO:0000313" key="2">
    <source>
        <dbReference type="EMBL" id="KAJ6833875.1"/>
    </source>
</evidence>
<dbReference type="InterPro" id="IPR001810">
    <property type="entry name" value="F-box_dom"/>
</dbReference>
<dbReference type="AlphaFoldDB" id="A0AAX6H0A5"/>
<evidence type="ECO:0000259" key="1">
    <source>
        <dbReference type="PROSITE" id="PS50181"/>
    </source>
</evidence>
<dbReference type="Gene3D" id="1.20.1280.50">
    <property type="match status" value="1"/>
</dbReference>
<evidence type="ECO:0000313" key="3">
    <source>
        <dbReference type="Proteomes" id="UP001140949"/>
    </source>
</evidence>
<dbReference type="InterPro" id="IPR017451">
    <property type="entry name" value="F-box-assoc_interact_dom"/>
</dbReference>
<dbReference type="InterPro" id="IPR036047">
    <property type="entry name" value="F-box-like_dom_sf"/>
</dbReference>
<dbReference type="InterPro" id="IPR050796">
    <property type="entry name" value="SCF_F-box_component"/>
</dbReference>
<comment type="caution">
    <text evidence="2">The sequence shown here is derived from an EMBL/GenBank/DDBJ whole genome shotgun (WGS) entry which is preliminary data.</text>
</comment>
<protein>
    <submittedName>
        <fullName evidence="2">F-box protein-like</fullName>
    </submittedName>
</protein>
<dbReference type="Proteomes" id="UP001140949">
    <property type="component" value="Unassembled WGS sequence"/>
</dbReference>
<dbReference type="Pfam" id="PF08268">
    <property type="entry name" value="FBA_3"/>
    <property type="match status" value="1"/>
</dbReference>
<dbReference type="SMART" id="SM00256">
    <property type="entry name" value="FBOX"/>
    <property type="match status" value="1"/>
</dbReference>
<proteinExistence type="predicted"/>
<organism evidence="2 3">
    <name type="scientific">Iris pallida</name>
    <name type="common">Sweet iris</name>
    <dbReference type="NCBI Taxonomy" id="29817"/>
    <lineage>
        <taxon>Eukaryota</taxon>
        <taxon>Viridiplantae</taxon>
        <taxon>Streptophyta</taxon>
        <taxon>Embryophyta</taxon>
        <taxon>Tracheophyta</taxon>
        <taxon>Spermatophyta</taxon>
        <taxon>Magnoliopsida</taxon>
        <taxon>Liliopsida</taxon>
        <taxon>Asparagales</taxon>
        <taxon>Iridaceae</taxon>
        <taxon>Iridoideae</taxon>
        <taxon>Irideae</taxon>
        <taxon>Iris</taxon>
    </lineage>
</organism>
<dbReference type="CDD" id="cd22157">
    <property type="entry name" value="F-box_AtFBW1-like"/>
    <property type="match status" value="1"/>
</dbReference>
<dbReference type="InterPro" id="IPR013187">
    <property type="entry name" value="F-box-assoc_dom_typ3"/>
</dbReference>
<dbReference type="PROSITE" id="PS50181">
    <property type="entry name" value="FBOX"/>
    <property type="match status" value="1"/>
</dbReference>
<dbReference type="Pfam" id="PF00646">
    <property type="entry name" value="F-box"/>
    <property type="match status" value="1"/>
</dbReference>
<dbReference type="SUPFAM" id="SSF81383">
    <property type="entry name" value="F-box domain"/>
    <property type="match status" value="1"/>
</dbReference>
<reference evidence="2" key="1">
    <citation type="journal article" date="2023" name="GigaByte">
        <title>Genome assembly of the bearded iris, Iris pallida Lam.</title>
        <authorList>
            <person name="Bruccoleri R.E."/>
            <person name="Oakeley E.J."/>
            <person name="Faust A.M.E."/>
            <person name="Altorfer M."/>
            <person name="Dessus-Babus S."/>
            <person name="Burckhardt D."/>
            <person name="Oertli M."/>
            <person name="Naumann U."/>
            <person name="Petersen F."/>
            <person name="Wong J."/>
        </authorList>
    </citation>
    <scope>NUCLEOTIDE SEQUENCE</scope>
    <source>
        <strain evidence="2">GSM-AAB239-AS_SAM_17_03QT</strain>
    </source>
</reference>
<accession>A0AAX6H0A5</accession>
<sequence length="574" mass="67393">MYYRHHQNYDYNQNDAHRRLRHHLHRHHPYQNPSYYHQNPSYYDQNPSYHRHQNPRYYRDQNYAYHHQNPSYYHDQNYAYLHQNPSYYHCPYQNRHQNPSYDQIPHHHQRRRQQHFYDQNLAYYHHQQQHRNRFYDQNLSNNHHQQQQNHRNRFCSQNLSYYSHHQIEAPNCAASNPTRRLLVAKVKPKPKPPVVIDFPADVLILILARLPVKTLQKFRCVCKSWNSLIQQDHHFLSLHQLHLNDKKRPPPLITLNCSFRTPDSEGLDFVLNYSSSSSDTTPYKFNFTRFQQDPPYFITNSCNGLLGVYSSHNSFFIVNPTIRKLRPLPTTGATPGSLAQAALGFDASTGVHKVLRMFDREYEGFMPVRFGCEVYYLGGSGGWKLIDDPPVLPSCVSLPVVVDGAMIWASETVLCKKHLEVVALSFDLREEKFSVIMHPEGSSRPTTHPKSHVFASEGCLCVADEITNPVTSAHVNIWLLMKDDKKNSSKWVKQYVIDLTYVLKRIGLFCTARPLTTDHNGRIVISWGQGRKDYYDPWTGSFDKHELDARVDIEHVTPYTESMVWPWPRLSGAQ</sequence>
<gene>
    <name evidence="2" type="ORF">M6B38_336635</name>
</gene>
<dbReference type="EMBL" id="JANAVB010014796">
    <property type="protein sequence ID" value="KAJ6833875.1"/>
    <property type="molecule type" value="Genomic_DNA"/>
</dbReference>